<proteinExistence type="predicted"/>
<organism evidence="2 3">
    <name type="scientific">Strongylus vulgaris</name>
    <name type="common">Blood worm</name>
    <dbReference type="NCBI Taxonomy" id="40348"/>
    <lineage>
        <taxon>Eukaryota</taxon>
        <taxon>Metazoa</taxon>
        <taxon>Ecdysozoa</taxon>
        <taxon>Nematoda</taxon>
        <taxon>Chromadorea</taxon>
        <taxon>Rhabditida</taxon>
        <taxon>Rhabditina</taxon>
        <taxon>Rhabditomorpha</taxon>
        <taxon>Strongyloidea</taxon>
        <taxon>Strongylidae</taxon>
        <taxon>Strongylus</taxon>
    </lineage>
</organism>
<dbReference type="Proteomes" id="UP000270094">
    <property type="component" value="Unassembled WGS sequence"/>
</dbReference>
<feature type="compositionally biased region" description="Low complexity" evidence="1">
    <location>
        <begin position="232"/>
        <end position="250"/>
    </location>
</feature>
<feature type="compositionally biased region" description="Low complexity" evidence="1">
    <location>
        <begin position="125"/>
        <end position="134"/>
    </location>
</feature>
<feature type="compositionally biased region" description="Low complexity" evidence="1">
    <location>
        <begin position="375"/>
        <end position="396"/>
    </location>
</feature>
<evidence type="ECO:0000256" key="1">
    <source>
        <dbReference type="SAM" id="MobiDB-lite"/>
    </source>
</evidence>
<feature type="compositionally biased region" description="Low complexity" evidence="1">
    <location>
        <begin position="178"/>
        <end position="202"/>
    </location>
</feature>
<reference evidence="2 3" key="1">
    <citation type="submission" date="2018-11" db="EMBL/GenBank/DDBJ databases">
        <authorList>
            <consortium name="Pathogen Informatics"/>
        </authorList>
    </citation>
    <scope>NUCLEOTIDE SEQUENCE [LARGE SCALE GENOMIC DNA]</scope>
</reference>
<sequence>MDQTILFTHILQRLAEIGSRLTDVNASLEEAHRGVAELDDHHHRRPSVSLATDLTPTSSRQKQAGALGSTPRTDSFEERLRSINQKKKSSFDDFTLNITQERILAAKASAPDSLGVASFSGLSSTTGLSSSGFSRNASGQRPALSITIPQPGSASHSTATTPASSRLDSPLSSRKTGAPCSNSASSSRPPQSAPSTSASTPPVRLAAPPTAPVIAYPPNFSVPPPNFPITPSSSAYAPSSTPDSQTSPILSAPPPPPQLPPTMQENRDGSLLKSPTSVSGHCPTSRINLTPCNSTRPACTATNSPHNTSVLSSSHPHGTTNASQYSSQTPTQTHPHQVTSLPMGTPKVLFGASKTCLSQRSGNEKNPPPRHDSMSALKSPVSGSSSSLTGRSLSVSDSRKSSVTPVVHK</sequence>
<evidence type="ECO:0000313" key="2">
    <source>
        <dbReference type="EMBL" id="VDM69946.1"/>
    </source>
</evidence>
<feature type="compositionally biased region" description="Low complexity" evidence="1">
    <location>
        <begin position="153"/>
        <end position="165"/>
    </location>
</feature>
<dbReference type="AlphaFoldDB" id="A0A3P7IJT7"/>
<protein>
    <submittedName>
        <fullName evidence="2">Uncharacterized protein</fullName>
    </submittedName>
</protein>
<keyword evidence="3" id="KW-1185">Reference proteome</keyword>
<gene>
    <name evidence="2" type="ORF">SVUK_LOCUS4944</name>
</gene>
<feature type="region of interest" description="Disordered" evidence="1">
    <location>
        <begin position="37"/>
        <end position="76"/>
    </location>
</feature>
<feature type="compositionally biased region" description="Polar residues" evidence="1">
    <location>
        <begin position="166"/>
        <end position="175"/>
    </location>
</feature>
<feature type="compositionally biased region" description="Polar residues" evidence="1">
    <location>
        <begin position="49"/>
        <end position="62"/>
    </location>
</feature>
<feature type="region of interest" description="Disordered" evidence="1">
    <location>
        <begin position="125"/>
        <end position="206"/>
    </location>
</feature>
<name>A0A3P7IJT7_STRVU</name>
<feature type="compositionally biased region" description="Low complexity" evidence="1">
    <location>
        <begin position="326"/>
        <end position="337"/>
    </location>
</feature>
<feature type="compositionally biased region" description="Polar residues" evidence="1">
    <location>
        <begin position="285"/>
        <end position="325"/>
    </location>
</feature>
<feature type="non-terminal residue" evidence="2">
    <location>
        <position position="409"/>
    </location>
</feature>
<dbReference type="OrthoDB" id="6407164at2759"/>
<dbReference type="EMBL" id="UYYB01014180">
    <property type="protein sequence ID" value="VDM69946.1"/>
    <property type="molecule type" value="Genomic_DNA"/>
</dbReference>
<feature type="region of interest" description="Disordered" evidence="1">
    <location>
        <begin position="232"/>
        <end position="409"/>
    </location>
</feature>
<evidence type="ECO:0000313" key="3">
    <source>
        <dbReference type="Proteomes" id="UP000270094"/>
    </source>
</evidence>
<feature type="compositionally biased region" description="Pro residues" evidence="1">
    <location>
        <begin position="251"/>
        <end position="260"/>
    </location>
</feature>
<accession>A0A3P7IJT7</accession>